<dbReference type="InterPro" id="IPR054357">
    <property type="entry name" value="MFE-2_N"/>
</dbReference>
<dbReference type="Pfam" id="PF01575">
    <property type="entry name" value="MaoC_dehydratas"/>
    <property type="match status" value="1"/>
</dbReference>
<dbReference type="PANTHER" id="PTHR13078">
    <property type="entry name" value="PEROXISOMAL MULTIFUNCTIONAL ENZYME TYPE 2-RELATED"/>
    <property type="match status" value="1"/>
</dbReference>
<dbReference type="AlphaFoldDB" id="A0A4Z1PQP3"/>
<proteinExistence type="predicted"/>
<feature type="domain" description="MaoC-like" evidence="1">
    <location>
        <begin position="174"/>
        <end position="281"/>
    </location>
</feature>
<reference evidence="3 4" key="1">
    <citation type="submission" date="2019-04" db="EMBL/GenBank/DDBJ databases">
        <title>High contiguity whole genome sequence and gene annotation resource for two Venturia nashicola isolates.</title>
        <authorList>
            <person name="Prokchorchik M."/>
            <person name="Won K."/>
            <person name="Lee Y."/>
            <person name="Choi E.D."/>
            <person name="Segonzac C."/>
            <person name="Sohn K.H."/>
        </authorList>
    </citation>
    <scope>NUCLEOTIDE SEQUENCE [LARGE SCALE GENOMIC DNA]</scope>
    <source>
        <strain evidence="3 4">PRI2</strain>
    </source>
</reference>
<evidence type="ECO:0000259" key="1">
    <source>
        <dbReference type="Pfam" id="PF01575"/>
    </source>
</evidence>
<sequence length="310" mass="33922">MAGPGVGHEYPPVQVSWLKRDVLLFANSIGCTAADELHFLYELHPQFSAFPTYPIILPFKHTDIEVTDFYARSSAEPIPGVPKFDSKRVVDGQRKMEFLKPLPVTSHGRKFEVRSKVLGVYDKGKPGSVVETEQLLVDAETNEVYTRAVGSGFFIGQGGWGGPKGPKDPAYPPPTGRKPDAISTLQTTLETAHLYRLNGDYNPLHATPEPGKAMGFGGPIIHGLFSWNSTANAILHTLGGSDPKNFKEFQARFASPVKPGDKLVTEMWRMEGKDGNGFEEVRFVTKVEGGKVCLSNGRALVRVVDGRAKL</sequence>
<dbReference type="CDD" id="cd03448">
    <property type="entry name" value="HDE_HSD"/>
    <property type="match status" value="1"/>
</dbReference>
<organism evidence="3 4">
    <name type="scientific">Venturia nashicola</name>
    <dbReference type="NCBI Taxonomy" id="86259"/>
    <lineage>
        <taxon>Eukaryota</taxon>
        <taxon>Fungi</taxon>
        <taxon>Dikarya</taxon>
        <taxon>Ascomycota</taxon>
        <taxon>Pezizomycotina</taxon>
        <taxon>Dothideomycetes</taxon>
        <taxon>Pleosporomycetidae</taxon>
        <taxon>Venturiales</taxon>
        <taxon>Venturiaceae</taxon>
        <taxon>Venturia</taxon>
    </lineage>
</organism>
<dbReference type="GO" id="GO:0044594">
    <property type="term" value="F:17-beta-hydroxysteroid dehydrogenase (NAD+) activity"/>
    <property type="evidence" value="ECO:0007669"/>
    <property type="project" value="TreeGrafter"/>
</dbReference>
<evidence type="ECO:0000313" key="4">
    <source>
        <dbReference type="Proteomes" id="UP000298493"/>
    </source>
</evidence>
<comment type="caution">
    <text evidence="3">The sequence shown here is derived from an EMBL/GenBank/DDBJ whole genome shotgun (WGS) entry which is preliminary data.</text>
</comment>
<keyword evidence="4" id="KW-1185">Reference proteome</keyword>
<dbReference type="GO" id="GO:0003857">
    <property type="term" value="F:(3S)-3-hydroxyacyl-CoA dehydrogenase (NAD+) activity"/>
    <property type="evidence" value="ECO:0007669"/>
    <property type="project" value="TreeGrafter"/>
</dbReference>
<protein>
    <submittedName>
        <fullName evidence="3">Thioesterase/thiol ester dehydrase-isomerase</fullName>
    </submittedName>
</protein>
<dbReference type="GO" id="GO:0005777">
    <property type="term" value="C:peroxisome"/>
    <property type="evidence" value="ECO:0007669"/>
    <property type="project" value="TreeGrafter"/>
</dbReference>
<dbReference type="EMBL" id="SNSC02000004">
    <property type="protein sequence ID" value="TID25212.1"/>
    <property type="molecule type" value="Genomic_DNA"/>
</dbReference>
<dbReference type="PANTHER" id="PTHR13078:SF57">
    <property type="entry name" value="DEHYDRATASE, PUTATIVE (AFU_ORTHOLOGUE AFUA_5G00640)-RELATED"/>
    <property type="match status" value="1"/>
</dbReference>
<name>A0A4Z1PQP3_9PEZI</name>
<dbReference type="InterPro" id="IPR002539">
    <property type="entry name" value="MaoC-like_dom"/>
</dbReference>
<dbReference type="InterPro" id="IPR029069">
    <property type="entry name" value="HotDog_dom_sf"/>
</dbReference>
<dbReference type="Gene3D" id="3.10.129.10">
    <property type="entry name" value="Hotdog Thioesterase"/>
    <property type="match status" value="2"/>
</dbReference>
<dbReference type="Pfam" id="PF22622">
    <property type="entry name" value="MFE-2_hydrat-2_N"/>
    <property type="match status" value="1"/>
</dbReference>
<dbReference type="GO" id="GO:0006635">
    <property type="term" value="P:fatty acid beta-oxidation"/>
    <property type="evidence" value="ECO:0007669"/>
    <property type="project" value="TreeGrafter"/>
</dbReference>
<dbReference type="SUPFAM" id="SSF54637">
    <property type="entry name" value="Thioesterase/thiol ester dehydrase-isomerase"/>
    <property type="match status" value="2"/>
</dbReference>
<dbReference type="GO" id="GO:0004300">
    <property type="term" value="F:enoyl-CoA hydratase activity"/>
    <property type="evidence" value="ECO:0007669"/>
    <property type="project" value="TreeGrafter"/>
</dbReference>
<dbReference type="Proteomes" id="UP000298493">
    <property type="component" value="Unassembled WGS sequence"/>
</dbReference>
<evidence type="ECO:0000313" key="3">
    <source>
        <dbReference type="EMBL" id="TID25212.1"/>
    </source>
</evidence>
<dbReference type="GO" id="GO:0016853">
    <property type="term" value="F:isomerase activity"/>
    <property type="evidence" value="ECO:0007669"/>
    <property type="project" value="UniProtKB-KW"/>
</dbReference>
<dbReference type="STRING" id="86259.A0A4Z1PQP3"/>
<keyword evidence="3" id="KW-0413">Isomerase</keyword>
<gene>
    <name evidence="3" type="ORF">E6O75_ATG04417</name>
</gene>
<accession>A0A4Z1PQP3</accession>
<evidence type="ECO:0000259" key="2">
    <source>
        <dbReference type="Pfam" id="PF22622"/>
    </source>
</evidence>
<dbReference type="OrthoDB" id="60204at2759"/>
<feature type="domain" description="Peroxisomal multifunctional enzyme type 2-like N-terminal" evidence="2">
    <location>
        <begin position="19"/>
        <end position="154"/>
    </location>
</feature>